<dbReference type="Proteomes" id="UP000051574">
    <property type="component" value="Unassembled WGS sequence"/>
</dbReference>
<reference evidence="3 4" key="1">
    <citation type="submission" date="2015-09" db="EMBL/GenBank/DDBJ databases">
        <title>Draft genome of the scarab beetle Oryctes borbonicus.</title>
        <authorList>
            <person name="Meyer J.M."/>
            <person name="Markov G.V."/>
            <person name="Baskaran P."/>
            <person name="Herrmann M."/>
            <person name="Sommer R.J."/>
            <person name="Roedelsperger C."/>
        </authorList>
    </citation>
    <scope>NUCLEOTIDE SEQUENCE [LARGE SCALE GENOMIC DNA]</scope>
    <source>
        <strain evidence="3">OB123</strain>
        <tissue evidence="3">Whole animal</tissue>
    </source>
</reference>
<evidence type="ECO:0000313" key="3">
    <source>
        <dbReference type="EMBL" id="KRT86657.1"/>
    </source>
</evidence>
<dbReference type="EMBL" id="LJIG01000283">
    <property type="protein sequence ID" value="KRT86657.1"/>
    <property type="molecule type" value="Genomic_DNA"/>
</dbReference>
<dbReference type="PANTHER" id="PTHR46957:SF3">
    <property type="entry name" value="CYTOKINE RECEPTOR"/>
    <property type="match status" value="1"/>
</dbReference>
<proteinExistence type="predicted"/>
<name>A0A0T6BHB2_9SCAR</name>
<gene>
    <name evidence="3" type="ORF">AMK59_591</name>
</gene>
<dbReference type="PROSITE" id="PS50055">
    <property type="entry name" value="TYR_PHOSPHATASE_PTP"/>
    <property type="match status" value="1"/>
</dbReference>
<dbReference type="GO" id="GO:0004725">
    <property type="term" value="F:protein tyrosine phosphatase activity"/>
    <property type="evidence" value="ECO:0007669"/>
    <property type="project" value="InterPro"/>
</dbReference>
<dbReference type="GO" id="GO:0016020">
    <property type="term" value="C:membrane"/>
    <property type="evidence" value="ECO:0007669"/>
    <property type="project" value="UniProtKB-SubCell"/>
</dbReference>
<protein>
    <submittedName>
        <fullName evidence="3">Tyrosine phosphatase</fullName>
    </submittedName>
</protein>
<dbReference type="InterPro" id="IPR050713">
    <property type="entry name" value="RTP_Phos/Ushers"/>
</dbReference>
<sequence>EHHFEYKLLQKINAGADHSWVAGKFDLSNMTNREGFSFEVGDDKESLLEMDEKWILKNRKLKPSRTYKVFVVLNNTYKGFSRVMTYTIDVTTTPPKRAEGLQYLLILLLIPIILCILFALFIIRRNREKVTSSIYVSLQQLGLSRNHNDVPLRPLIRENNTPTPQSSVATSVVVTKKNEEHMMAEEMKYTKPVKITDLNQYIKESIKNGEFEKQHGVFQRGQTKPWIRGTIQQNKSKNRYTNLAAYDHTRVKLEIINKDPYSDYINANYIDV</sequence>
<dbReference type="InterPro" id="IPR029021">
    <property type="entry name" value="Prot-tyrosine_phosphatase-like"/>
</dbReference>
<feature type="transmembrane region" description="Helical" evidence="1">
    <location>
        <begin position="103"/>
        <end position="123"/>
    </location>
</feature>
<feature type="domain" description="Tyrosine-protein phosphatase" evidence="2">
    <location>
        <begin position="207"/>
        <end position="272"/>
    </location>
</feature>
<organism evidence="3 4">
    <name type="scientific">Oryctes borbonicus</name>
    <dbReference type="NCBI Taxonomy" id="1629725"/>
    <lineage>
        <taxon>Eukaryota</taxon>
        <taxon>Metazoa</taxon>
        <taxon>Ecdysozoa</taxon>
        <taxon>Arthropoda</taxon>
        <taxon>Hexapoda</taxon>
        <taxon>Insecta</taxon>
        <taxon>Pterygota</taxon>
        <taxon>Neoptera</taxon>
        <taxon>Endopterygota</taxon>
        <taxon>Coleoptera</taxon>
        <taxon>Polyphaga</taxon>
        <taxon>Scarabaeiformia</taxon>
        <taxon>Scarabaeidae</taxon>
        <taxon>Dynastinae</taxon>
        <taxon>Oryctes</taxon>
    </lineage>
</organism>
<dbReference type="InterPro" id="IPR000242">
    <property type="entry name" value="PTP_cat"/>
</dbReference>
<dbReference type="Pfam" id="PF00102">
    <property type="entry name" value="Y_phosphatase"/>
    <property type="match status" value="1"/>
</dbReference>
<evidence type="ECO:0000256" key="1">
    <source>
        <dbReference type="SAM" id="Phobius"/>
    </source>
</evidence>
<dbReference type="SUPFAM" id="SSF52799">
    <property type="entry name" value="(Phosphotyrosine protein) phosphatases II"/>
    <property type="match status" value="1"/>
</dbReference>
<keyword evidence="1" id="KW-1133">Transmembrane helix</keyword>
<accession>A0A0T6BHB2</accession>
<dbReference type="Gene3D" id="3.90.190.10">
    <property type="entry name" value="Protein tyrosine phosphatase superfamily"/>
    <property type="match status" value="1"/>
</dbReference>
<dbReference type="AlphaFoldDB" id="A0A0T6BHB2"/>
<feature type="non-terminal residue" evidence="3">
    <location>
        <position position="272"/>
    </location>
</feature>
<comment type="caution">
    <text evidence="3">The sequence shown here is derived from an EMBL/GenBank/DDBJ whole genome shotgun (WGS) entry which is preliminary data.</text>
</comment>
<keyword evidence="1" id="KW-0472">Membrane</keyword>
<dbReference type="OrthoDB" id="6108687at2759"/>
<feature type="non-terminal residue" evidence="3">
    <location>
        <position position="1"/>
    </location>
</feature>
<keyword evidence="4" id="KW-1185">Reference proteome</keyword>
<evidence type="ECO:0000313" key="4">
    <source>
        <dbReference type="Proteomes" id="UP000051574"/>
    </source>
</evidence>
<keyword evidence="1" id="KW-0812">Transmembrane</keyword>
<evidence type="ECO:0000259" key="2">
    <source>
        <dbReference type="PROSITE" id="PS50055"/>
    </source>
</evidence>
<dbReference type="PANTHER" id="PTHR46957">
    <property type="entry name" value="CYTOKINE RECEPTOR"/>
    <property type="match status" value="1"/>
</dbReference>